<dbReference type="AlphaFoldDB" id="L0DHD5"/>
<dbReference type="EMBL" id="CP003364">
    <property type="protein sequence ID" value="AGA28265.1"/>
    <property type="molecule type" value="Genomic_DNA"/>
</dbReference>
<feature type="transmembrane region" description="Helical" evidence="2">
    <location>
        <begin position="7"/>
        <end position="26"/>
    </location>
</feature>
<feature type="transmembrane region" description="Helical" evidence="2">
    <location>
        <begin position="32"/>
        <end position="53"/>
    </location>
</feature>
<dbReference type="Proteomes" id="UP000010798">
    <property type="component" value="Chromosome"/>
</dbReference>
<keyword evidence="2" id="KW-0472">Membrane</keyword>
<protein>
    <submittedName>
        <fullName evidence="3">Uncharacterized protein</fullName>
    </submittedName>
</protein>
<dbReference type="RefSeq" id="WP_015247395.1">
    <property type="nucleotide sequence ID" value="NC_019892.1"/>
</dbReference>
<sequence>MKRPRITIGHIVLVVAVVAVGLAAIHSGSAQWAGAMTSITFFVMICSLLGVAFERGMRRIYWSGFATLGWSYLLLIYAPWLGERVGPYLLAPNLFTYLADVLQRVPQGSPAAGFQSVPVGIVGAAETGGGFGGVQPPNIPEYMRIGEALEALLWAFVGGWVACYFASRREPANDAQAAPPATAPQTGGPGDGQESVA</sequence>
<keyword evidence="2" id="KW-0812">Transmembrane</keyword>
<name>L0DHD5_SINAD</name>
<accession>L0DHD5</accession>
<evidence type="ECO:0000256" key="2">
    <source>
        <dbReference type="SAM" id="Phobius"/>
    </source>
</evidence>
<evidence type="ECO:0000313" key="4">
    <source>
        <dbReference type="Proteomes" id="UP000010798"/>
    </source>
</evidence>
<dbReference type="OrthoDB" id="300345at2"/>
<organism evidence="3 4">
    <name type="scientific">Singulisphaera acidiphila (strain ATCC BAA-1392 / DSM 18658 / VKM B-2454 / MOB10)</name>
    <dbReference type="NCBI Taxonomy" id="886293"/>
    <lineage>
        <taxon>Bacteria</taxon>
        <taxon>Pseudomonadati</taxon>
        <taxon>Planctomycetota</taxon>
        <taxon>Planctomycetia</taxon>
        <taxon>Isosphaerales</taxon>
        <taxon>Isosphaeraceae</taxon>
        <taxon>Singulisphaera</taxon>
    </lineage>
</organism>
<reference evidence="3 4" key="1">
    <citation type="submission" date="2012-02" db="EMBL/GenBank/DDBJ databases">
        <title>Complete sequence of chromosome of Singulisphaera acidiphila DSM 18658.</title>
        <authorList>
            <consortium name="US DOE Joint Genome Institute (JGI-PGF)"/>
            <person name="Lucas S."/>
            <person name="Copeland A."/>
            <person name="Lapidus A."/>
            <person name="Glavina del Rio T."/>
            <person name="Dalin E."/>
            <person name="Tice H."/>
            <person name="Bruce D."/>
            <person name="Goodwin L."/>
            <person name="Pitluck S."/>
            <person name="Peters L."/>
            <person name="Ovchinnikova G."/>
            <person name="Chertkov O."/>
            <person name="Kyrpides N."/>
            <person name="Mavromatis K."/>
            <person name="Ivanova N."/>
            <person name="Brettin T."/>
            <person name="Detter J.C."/>
            <person name="Han C."/>
            <person name="Larimer F."/>
            <person name="Land M."/>
            <person name="Hauser L."/>
            <person name="Markowitz V."/>
            <person name="Cheng J.-F."/>
            <person name="Hugenholtz P."/>
            <person name="Woyke T."/>
            <person name="Wu D."/>
            <person name="Tindall B."/>
            <person name="Pomrenke H."/>
            <person name="Brambilla E."/>
            <person name="Klenk H.-P."/>
            <person name="Eisen J.A."/>
        </authorList>
    </citation>
    <scope>NUCLEOTIDE SEQUENCE [LARGE SCALE GENOMIC DNA]</scope>
    <source>
        <strain evidence="4">ATCC BAA-1392 / DSM 18658 / VKM B-2454 / MOB10</strain>
    </source>
</reference>
<evidence type="ECO:0000256" key="1">
    <source>
        <dbReference type="SAM" id="MobiDB-lite"/>
    </source>
</evidence>
<evidence type="ECO:0000313" key="3">
    <source>
        <dbReference type="EMBL" id="AGA28265.1"/>
    </source>
</evidence>
<gene>
    <name evidence="3" type="ordered locus">Sinac_4045</name>
</gene>
<feature type="region of interest" description="Disordered" evidence="1">
    <location>
        <begin position="174"/>
        <end position="197"/>
    </location>
</feature>
<feature type="transmembrane region" description="Helical" evidence="2">
    <location>
        <begin position="60"/>
        <end position="80"/>
    </location>
</feature>
<keyword evidence="4" id="KW-1185">Reference proteome</keyword>
<proteinExistence type="predicted"/>
<keyword evidence="2" id="KW-1133">Transmembrane helix</keyword>
<dbReference type="KEGG" id="saci:Sinac_4045"/>
<feature type="compositionally biased region" description="Low complexity" evidence="1">
    <location>
        <begin position="174"/>
        <end position="186"/>
    </location>
</feature>
<dbReference type="HOGENOM" id="CLU_1650994_0_0_0"/>